<dbReference type="Proteomes" id="UP000616779">
    <property type="component" value="Unassembled WGS sequence"/>
</dbReference>
<dbReference type="PANTHER" id="PTHR42789">
    <property type="entry name" value="D-ISOMER SPECIFIC 2-HYDROXYACID DEHYDROGENASE FAMILY PROTEIN (AFU_ORTHOLOGUE AFUA_6G10090)"/>
    <property type="match status" value="1"/>
</dbReference>
<comment type="similarity">
    <text evidence="1">Belongs to the D-isomer specific 2-hydroxyacid dehydrogenase family.</text>
</comment>
<dbReference type="InterPro" id="IPR036291">
    <property type="entry name" value="NAD(P)-bd_dom_sf"/>
</dbReference>
<name>A0ABX1XYP7_9BACL</name>
<evidence type="ECO:0000256" key="1">
    <source>
        <dbReference type="ARBA" id="ARBA00005854"/>
    </source>
</evidence>
<dbReference type="Gene3D" id="3.40.50.720">
    <property type="entry name" value="NAD(P)-binding Rossmann-like Domain"/>
    <property type="match status" value="2"/>
</dbReference>
<evidence type="ECO:0000256" key="2">
    <source>
        <dbReference type="ARBA" id="ARBA00023002"/>
    </source>
</evidence>
<evidence type="ECO:0000256" key="3">
    <source>
        <dbReference type="ARBA" id="ARBA00023027"/>
    </source>
</evidence>
<comment type="caution">
    <text evidence="5">The sequence shown here is derived from an EMBL/GenBank/DDBJ whole genome shotgun (WGS) entry which is preliminary data.</text>
</comment>
<dbReference type="InterPro" id="IPR050857">
    <property type="entry name" value="D-2-hydroxyacid_DH"/>
</dbReference>
<keyword evidence="2" id="KW-0560">Oxidoreductase</keyword>
<proteinExistence type="inferred from homology"/>
<protein>
    <submittedName>
        <fullName evidence="5">Hydroxyacid dehydrogenase</fullName>
    </submittedName>
</protein>
<dbReference type="SUPFAM" id="SSF52283">
    <property type="entry name" value="Formate/glycerate dehydrogenase catalytic domain-like"/>
    <property type="match status" value="1"/>
</dbReference>
<accession>A0ABX1XYP7</accession>
<feature type="domain" description="D-isomer specific 2-hydroxyacid dehydrogenase NAD-binding" evidence="4">
    <location>
        <begin position="121"/>
        <end position="296"/>
    </location>
</feature>
<keyword evidence="6" id="KW-1185">Reference proteome</keyword>
<dbReference type="CDD" id="cd12167">
    <property type="entry name" value="2-Hacid_dh_8"/>
    <property type="match status" value="1"/>
</dbReference>
<gene>
    <name evidence="5" type="ORF">GC098_19005</name>
</gene>
<evidence type="ECO:0000259" key="4">
    <source>
        <dbReference type="Pfam" id="PF02826"/>
    </source>
</evidence>
<evidence type="ECO:0000313" key="5">
    <source>
        <dbReference type="EMBL" id="NOU73484.1"/>
    </source>
</evidence>
<organism evidence="5 6">
    <name type="scientific">Paenibacillus phytorum</name>
    <dbReference type="NCBI Taxonomy" id="2654977"/>
    <lineage>
        <taxon>Bacteria</taxon>
        <taxon>Bacillati</taxon>
        <taxon>Bacillota</taxon>
        <taxon>Bacilli</taxon>
        <taxon>Bacillales</taxon>
        <taxon>Paenibacillaceae</taxon>
        <taxon>Paenibacillus</taxon>
    </lineage>
</organism>
<dbReference type="PANTHER" id="PTHR42789:SF1">
    <property type="entry name" value="D-ISOMER SPECIFIC 2-HYDROXYACID DEHYDROGENASE FAMILY PROTEIN (AFU_ORTHOLOGUE AFUA_6G10090)"/>
    <property type="match status" value="1"/>
</dbReference>
<dbReference type="Pfam" id="PF02826">
    <property type="entry name" value="2-Hacid_dh_C"/>
    <property type="match status" value="1"/>
</dbReference>
<sequence length="338" mass="37711">MRVKPMKTLITIADAGLRELFWQEPTLNKLSSFSEVDFITLNEKFTSEDLSERIGSYDACITSWGSPRFTPEVLARAERLKFIGHGAGSVASIVKDDVFDTSITVTSANKVLALSTAECALSLMFAGAWDLAGYSARLNEGQWSNNNRDTILGVTRRVIGLVGYGEISKQVIRMLQPFNTRILLHSSYCTQEEAAAQGVELCGLNELFERSDIVSLHNTWTPRTQGMIGAEQLRLLRDGALFINTARGPIVKEEALLEELSKGRIHAALDVYDMEPMPADHKLQAMPNVLCLPHIGGFHGILKRELCDFIVDELHRFVKGEDLLGKVTLDQYRRLTPW</sequence>
<keyword evidence="3" id="KW-0520">NAD</keyword>
<dbReference type="InterPro" id="IPR006140">
    <property type="entry name" value="D-isomer_DH_NAD-bd"/>
</dbReference>
<dbReference type="SUPFAM" id="SSF51735">
    <property type="entry name" value="NAD(P)-binding Rossmann-fold domains"/>
    <property type="match status" value="1"/>
</dbReference>
<reference evidence="5 6" key="1">
    <citation type="submission" date="2019-10" db="EMBL/GenBank/DDBJ databases">
        <title>Description of Paenibacillus terrestris sp. nov.</title>
        <authorList>
            <person name="Carlier A."/>
            <person name="Qi S."/>
        </authorList>
    </citation>
    <scope>NUCLEOTIDE SEQUENCE [LARGE SCALE GENOMIC DNA]</scope>
    <source>
        <strain evidence="5 6">LMG 31458</strain>
    </source>
</reference>
<dbReference type="EMBL" id="WHOA01000126">
    <property type="protein sequence ID" value="NOU73484.1"/>
    <property type="molecule type" value="Genomic_DNA"/>
</dbReference>
<evidence type="ECO:0000313" key="6">
    <source>
        <dbReference type="Proteomes" id="UP000616779"/>
    </source>
</evidence>